<dbReference type="InterPro" id="IPR006405">
    <property type="entry name" value="Nic_PRibTrfase_pncB"/>
</dbReference>
<dbReference type="EC" id="6.3.4.21" evidence="3 11"/>
<evidence type="ECO:0000259" key="14">
    <source>
        <dbReference type="Pfam" id="PF17956"/>
    </source>
</evidence>
<name>A0A812CK75_ACAPH</name>
<dbReference type="InterPro" id="IPR007229">
    <property type="entry name" value="Nic_PRibTrfase-Fam"/>
</dbReference>
<keyword evidence="6 11" id="KW-0436">Ligase</keyword>
<gene>
    <name evidence="15" type="ORF">SPHA_37144</name>
</gene>
<dbReference type="OrthoDB" id="193380at2759"/>
<dbReference type="GO" id="GO:0005829">
    <property type="term" value="C:cytosol"/>
    <property type="evidence" value="ECO:0007669"/>
    <property type="project" value="TreeGrafter"/>
</dbReference>
<dbReference type="Gene3D" id="3.20.20.70">
    <property type="entry name" value="Aldolase class I"/>
    <property type="match status" value="1"/>
</dbReference>
<sequence length="553" mass="62645">MSLTNSTPCCSENDQHHNQNVVVQPLLTDLYQITMAYSYWLSGKQNDVAGFDLYFRKNPFQGEFTIFAGLEECVKYLKKFHFSDSDIEYLRTVLPKHTHPGFFDYLKEMNVNSVTMWAIDEGTVVFPKVPLIMVEGPLPIVQLLETCFLNLVNYASLVATNAVRFRLAAGPDMTLFEFGLRRAQGPDGGMSASRYCYMGGFDGTSNVLAGKLYDIPVQGTHAHAFVNSFINFESLKYRQLKKKDSDEMVDFLELCLKWQDTLSNEFGFLKDQVSEGELAAFCSYAISFPDAFLALIDTYDVVKSGLPNFCAVALALHEIGYIPKGVRLDSGDLAYLSHTSRKMFQVVAEKFNIPMFAKLTIVASNDINEDTIHSLNQQTHQINCYGIGTHLVTCQKQPALGCVFKLVEINGIPRIKLSEEPEKISIPGKKCAYRLFGADDIALVDVLMRDNENPPKAEERVFCRHPFQETKRAYVMPTRVEPLYKVYWKNGKVQQNLPTLREMREKTISSLCHIRQDHKRALQPSPYKVAVSAKLYTFMHNLWLDNAPVGELS</sequence>
<proteinExistence type="inferred from homology"/>
<evidence type="ECO:0000256" key="7">
    <source>
        <dbReference type="ARBA" id="ARBA00022642"/>
    </source>
</evidence>
<evidence type="ECO:0000256" key="8">
    <source>
        <dbReference type="ARBA" id="ARBA00022679"/>
    </source>
</evidence>
<dbReference type="PANTHER" id="PTHR11098:SF1">
    <property type="entry name" value="NICOTINATE PHOSPHORIBOSYLTRANSFERASE"/>
    <property type="match status" value="1"/>
</dbReference>
<feature type="domain" description="Nicotinate phosphoribosyltransferase C-terminal" evidence="14">
    <location>
        <begin position="429"/>
        <end position="538"/>
    </location>
</feature>
<dbReference type="InterPro" id="IPR036068">
    <property type="entry name" value="Nicotinate_pribotase-like_C"/>
</dbReference>
<accession>A0A812CK75</accession>
<evidence type="ECO:0000313" key="15">
    <source>
        <dbReference type="EMBL" id="CAE1271234.1"/>
    </source>
</evidence>
<evidence type="ECO:0000256" key="2">
    <source>
        <dbReference type="ARBA" id="ARBA00010897"/>
    </source>
</evidence>
<comment type="catalytic activity">
    <reaction evidence="10 11">
        <text>5-phospho-alpha-D-ribose 1-diphosphate + nicotinate + ATP + H2O = nicotinate beta-D-ribonucleotide + ADP + phosphate + diphosphate</text>
        <dbReference type="Rhea" id="RHEA:36163"/>
        <dbReference type="ChEBI" id="CHEBI:15377"/>
        <dbReference type="ChEBI" id="CHEBI:30616"/>
        <dbReference type="ChEBI" id="CHEBI:32544"/>
        <dbReference type="ChEBI" id="CHEBI:33019"/>
        <dbReference type="ChEBI" id="CHEBI:43474"/>
        <dbReference type="ChEBI" id="CHEBI:57502"/>
        <dbReference type="ChEBI" id="CHEBI:58017"/>
        <dbReference type="ChEBI" id="CHEBI:456216"/>
        <dbReference type="EC" id="6.3.4.21"/>
    </reaction>
</comment>
<dbReference type="UniPathway" id="UPA00253">
    <property type="reaction ID" value="UER00457"/>
</dbReference>
<comment type="function">
    <text evidence="9">Catalyzes the first step in the biosynthesis of NAD from nicotinic acid, the ATP-dependent synthesis of beta-nicotinate D-ribonucleotide from nicotinate and 5-phospho-D-ribose 1-phosphate. Helps prevent cellular oxidative stress via its role in NAD biosynthesis.</text>
</comment>
<evidence type="ECO:0000259" key="12">
    <source>
        <dbReference type="Pfam" id="PF04095"/>
    </source>
</evidence>
<dbReference type="FunFam" id="3.20.140.10:FF:000002">
    <property type="entry name" value="Nicotinate phosphoribosyltransferase"/>
    <property type="match status" value="1"/>
</dbReference>
<evidence type="ECO:0000259" key="13">
    <source>
        <dbReference type="Pfam" id="PF17767"/>
    </source>
</evidence>
<evidence type="ECO:0000256" key="6">
    <source>
        <dbReference type="ARBA" id="ARBA00022598"/>
    </source>
</evidence>
<dbReference type="InterPro" id="IPR041525">
    <property type="entry name" value="N/Namide_PRibTrfase"/>
</dbReference>
<keyword evidence="5" id="KW-0597">Phosphoprotein</keyword>
<dbReference type="Proteomes" id="UP000597762">
    <property type="component" value="Unassembled WGS sequence"/>
</dbReference>
<feature type="domain" description="Nicotinate/nicotinamide phosphoribosyltransferase" evidence="12">
    <location>
        <begin position="324"/>
        <end position="424"/>
    </location>
</feature>
<keyword evidence="16" id="KW-1185">Reference proteome</keyword>
<evidence type="ECO:0000256" key="11">
    <source>
        <dbReference type="RuleBase" id="RU365100"/>
    </source>
</evidence>
<dbReference type="GO" id="GO:0004516">
    <property type="term" value="F:nicotinate phosphoribosyltransferase activity"/>
    <property type="evidence" value="ECO:0007669"/>
    <property type="project" value="UniProtKB-UniRule"/>
</dbReference>
<dbReference type="PIRSF" id="PIRSF000484">
    <property type="entry name" value="NAPRT"/>
    <property type="match status" value="1"/>
</dbReference>
<dbReference type="GO" id="GO:0034355">
    <property type="term" value="P:NAD+ biosynthetic process via the salvage pathway"/>
    <property type="evidence" value="ECO:0007669"/>
    <property type="project" value="TreeGrafter"/>
</dbReference>
<dbReference type="FunFam" id="3.20.140.10:FF:000006">
    <property type="entry name" value="Nicotinate phosphoribosyltransferase"/>
    <property type="match status" value="1"/>
</dbReference>
<dbReference type="InterPro" id="IPR040727">
    <property type="entry name" value="NAPRTase_N"/>
</dbReference>
<dbReference type="Pfam" id="PF17767">
    <property type="entry name" value="NAPRTase_N"/>
    <property type="match status" value="1"/>
</dbReference>
<dbReference type="Pfam" id="PF04095">
    <property type="entry name" value="NAPRTase"/>
    <property type="match status" value="1"/>
</dbReference>
<dbReference type="InterPro" id="IPR013785">
    <property type="entry name" value="Aldolase_TIM"/>
</dbReference>
<keyword evidence="8 11" id="KW-0808">Transferase</keyword>
<dbReference type="CDD" id="cd01570">
    <property type="entry name" value="NAPRTase_A"/>
    <property type="match status" value="1"/>
</dbReference>
<dbReference type="NCBIfam" id="TIGR01513">
    <property type="entry name" value="NAPRTase_put"/>
    <property type="match status" value="1"/>
</dbReference>
<protein>
    <recommendedName>
        <fullName evidence="4 11">Nicotinate phosphoribosyltransferase</fullName>
        <ecNumber evidence="3 11">6.3.4.21</ecNumber>
    </recommendedName>
</protein>
<dbReference type="AlphaFoldDB" id="A0A812CK75"/>
<comment type="PTM">
    <text evidence="11">Transiently phosphorylated on a His residue during the reaction cycle. Phosphorylation strongly increases the affinity for substrates and increases the rate of nicotinate D-ribonucleotide production. Dephosphorylation regenerates the low-affinity form of the enzyme, leading to product release.</text>
</comment>
<comment type="pathway">
    <text evidence="1 11">Cofactor biosynthesis; NAD(+) biosynthesis; nicotinate D-ribonucleotide from nicotinate: step 1/1.</text>
</comment>
<dbReference type="GO" id="GO:0016740">
    <property type="term" value="F:transferase activity"/>
    <property type="evidence" value="ECO:0007669"/>
    <property type="project" value="UniProtKB-KW"/>
</dbReference>
<dbReference type="Gene3D" id="3.20.140.10">
    <property type="entry name" value="nicotinate phosphoribosyltransferase"/>
    <property type="match status" value="1"/>
</dbReference>
<dbReference type="InterPro" id="IPR041619">
    <property type="entry name" value="NAPRTase_C"/>
</dbReference>
<keyword evidence="7 11" id="KW-0662">Pyridine nucleotide biosynthesis</keyword>
<reference evidence="15" key="1">
    <citation type="submission" date="2021-01" db="EMBL/GenBank/DDBJ databases">
        <authorList>
            <person name="Li R."/>
            <person name="Bekaert M."/>
        </authorList>
    </citation>
    <scope>NUCLEOTIDE SEQUENCE</scope>
    <source>
        <strain evidence="15">Farmed</strain>
    </source>
</reference>
<comment type="caution">
    <text evidence="15">The sequence shown here is derived from an EMBL/GenBank/DDBJ whole genome shotgun (WGS) entry which is preliminary data.</text>
</comment>
<dbReference type="SUPFAM" id="SSF51690">
    <property type="entry name" value="Nicotinate/Quinolinate PRTase C-terminal domain-like"/>
    <property type="match status" value="1"/>
</dbReference>
<organism evidence="15 16">
    <name type="scientific">Acanthosepion pharaonis</name>
    <name type="common">Pharaoh cuttlefish</name>
    <name type="synonym">Sepia pharaonis</name>
    <dbReference type="NCBI Taxonomy" id="158019"/>
    <lineage>
        <taxon>Eukaryota</taxon>
        <taxon>Metazoa</taxon>
        <taxon>Spiralia</taxon>
        <taxon>Lophotrochozoa</taxon>
        <taxon>Mollusca</taxon>
        <taxon>Cephalopoda</taxon>
        <taxon>Coleoidea</taxon>
        <taxon>Decapodiformes</taxon>
        <taxon>Sepiida</taxon>
        <taxon>Sepiina</taxon>
        <taxon>Sepiidae</taxon>
        <taxon>Acanthosepion</taxon>
    </lineage>
</organism>
<evidence type="ECO:0000256" key="5">
    <source>
        <dbReference type="ARBA" id="ARBA00022553"/>
    </source>
</evidence>
<feature type="domain" description="Nicotinate phosphoribosyltransferase N-terminal" evidence="13">
    <location>
        <begin position="26"/>
        <end position="153"/>
    </location>
</feature>
<evidence type="ECO:0000256" key="4">
    <source>
        <dbReference type="ARBA" id="ARBA00021569"/>
    </source>
</evidence>
<dbReference type="SUPFAM" id="SSF54675">
    <property type="entry name" value="Nicotinate/Quinolinate PRTase N-terminal domain-like"/>
    <property type="match status" value="1"/>
</dbReference>
<evidence type="ECO:0000256" key="3">
    <source>
        <dbReference type="ARBA" id="ARBA00013236"/>
    </source>
</evidence>
<evidence type="ECO:0000256" key="1">
    <source>
        <dbReference type="ARBA" id="ARBA00004952"/>
    </source>
</evidence>
<dbReference type="EMBL" id="CAHIKZ030001647">
    <property type="protein sequence ID" value="CAE1271234.1"/>
    <property type="molecule type" value="Genomic_DNA"/>
</dbReference>
<evidence type="ECO:0000256" key="10">
    <source>
        <dbReference type="ARBA" id="ARBA00048668"/>
    </source>
</evidence>
<comment type="similarity">
    <text evidence="2 11">Belongs to the NAPRTase family.</text>
</comment>
<evidence type="ECO:0000313" key="16">
    <source>
        <dbReference type="Proteomes" id="UP000597762"/>
    </source>
</evidence>
<evidence type="ECO:0000256" key="9">
    <source>
        <dbReference type="ARBA" id="ARBA00023426"/>
    </source>
</evidence>
<dbReference type="Pfam" id="PF17956">
    <property type="entry name" value="NAPRTase_C"/>
    <property type="match status" value="1"/>
</dbReference>
<dbReference type="PANTHER" id="PTHR11098">
    <property type="entry name" value="NICOTINATE PHOSPHORIBOSYLTRANSFERASE"/>
    <property type="match status" value="1"/>
</dbReference>